<name>A0A424Z3Z5_9EURY</name>
<dbReference type="GO" id="GO:0005524">
    <property type="term" value="F:ATP binding"/>
    <property type="evidence" value="ECO:0007669"/>
    <property type="project" value="UniProtKB-KW"/>
</dbReference>
<dbReference type="Proteomes" id="UP000284763">
    <property type="component" value="Unassembled WGS sequence"/>
</dbReference>
<keyword evidence="2" id="KW-0547">Nucleotide-binding</keyword>
<dbReference type="PANTHER" id="PTHR30121:SF6">
    <property type="entry name" value="SLR6007 PROTEIN"/>
    <property type="match status" value="1"/>
</dbReference>
<evidence type="ECO:0000313" key="2">
    <source>
        <dbReference type="EMBL" id="RQD90391.1"/>
    </source>
</evidence>
<dbReference type="InterPro" id="IPR002789">
    <property type="entry name" value="HerA_central"/>
</dbReference>
<dbReference type="PANTHER" id="PTHR30121">
    <property type="entry name" value="UNCHARACTERIZED PROTEIN YJGR-RELATED"/>
    <property type="match status" value="1"/>
</dbReference>
<keyword evidence="2" id="KW-0067">ATP-binding</keyword>
<comment type="caution">
    <text evidence="2">The sequence shown here is derived from an EMBL/GenBank/DDBJ whole genome shotgun (WGS) entry which is preliminary data.</text>
</comment>
<evidence type="ECO:0000259" key="1">
    <source>
        <dbReference type="Pfam" id="PF01935"/>
    </source>
</evidence>
<dbReference type="Pfam" id="PF01935">
    <property type="entry name" value="DUF87"/>
    <property type="match status" value="1"/>
</dbReference>
<dbReference type="Gene3D" id="3.40.50.300">
    <property type="entry name" value="P-loop containing nucleotide triphosphate hydrolases"/>
    <property type="match status" value="1"/>
</dbReference>
<evidence type="ECO:0000313" key="3">
    <source>
        <dbReference type="Proteomes" id="UP000284763"/>
    </source>
</evidence>
<dbReference type="AlphaFoldDB" id="A0A424Z3Z5"/>
<reference evidence="2 3" key="1">
    <citation type="submission" date="2018-08" db="EMBL/GenBank/DDBJ databases">
        <title>The metabolism and importance of syntrophic acetate oxidation coupled to methane or sulfide production in haloalkaline environments.</title>
        <authorList>
            <person name="Timmers P.H.A."/>
            <person name="Vavourakis C.D."/>
            <person name="Sorokin D.Y."/>
            <person name="Sinninghe Damste J.S."/>
            <person name="Muyzer G."/>
            <person name="Stams A.J.M."/>
            <person name="Plugge C.M."/>
        </authorList>
    </citation>
    <scope>NUCLEOTIDE SEQUENCE [LARGE SCALE GENOMIC DNA]</scope>
    <source>
        <strain evidence="2">MSAO_Arc3</strain>
    </source>
</reference>
<dbReference type="SUPFAM" id="SSF52540">
    <property type="entry name" value="P-loop containing nucleoside triphosphate hydrolases"/>
    <property type="match status" value="1"/>
</dbReference>
<feature type="non-terminal residue" evidence="2">
    <location>
        <position position="531"/>
    </location>
</feature>
<dbReference type="InterPro" id="IPR027417">
    <property type="entry name" value="P-loop_NTPase"/>
</dbReference>
<dbReference type="InterPro" id="IPR051162">
    <property type="entry name" value="T4SS_component"/>
</dbReference>
<accession>A0A424Z3Z5</accession>
<organism evidence="2 3">
    <name type="scientific">Methanosalsum natronophilum</name>
    <dbReference type="NCBI Taxonomy" id="768733"/>
    <lineage>
        <taxon>Archaea</taxon>
        <taxon>Methanobacteriati</taxon>
        <taxon>Methanobacteriota</taxon>
        <taxon>Stenosarchaea group</taxon>
        <taxon>Methanomicrobia</taxon>
        <taxon>Methanosarcinales</taxon>
        <taxon>Methanosarcinaceae</taxon>
        <taxon>Methanosalsum</taxon>
    </lineage>
</organism>
<proteinExistence type="predicted"/>
<sequence length="531" mass="60316">MDHTNEEYSEDEILAFAQGDDFVSANKPNNDTQDQEDDIATDMFMQGTQVPKQVSNSGSSSLGTLVTGPENLRITENESVVIIYVRAENRDNIKIGSYLVVPYPNNEKMFARVKELTYMQKYPSDDANELHSIRVENTTLDEEEFKLLAYLEPLCILYNETGTKLARRLVDKIPKPNTVATHVKDIDSIQTGLNIPNEGIFLGYVSVGGEMIETTTYPYNVSYYLQNNDPTREPLIFRHALICGSTGTGKTFVGKNIIRQFISDNVRYSIRDPAIKGEFQPCVVILDPQDEYSQIKEDNPEMPQDYVDQMNTVKIEHGGVPKTKTFTAKIGNDRSYSPTTSASNKEFTVPFEIVRSNHWLLHGAEMNENQIYGLERLINDYFNSKQGNYSYNDFIDFVTDIDNKKEYTEDTNIIHEATYDSIVRRIDNNHYRNVFDQGADKITDILDQIFVPGQVSLFPTEYISSTKSRDILILTLMTLIVDNKLKNNGEKVIKDTPIILTLDEAHRYLSNARSIQARAIVGKFTDAARQG</sequence>
<dbReference type="EMBL" id="QZAB01000117">
    <property type="protein sequence ID" value="RQD90391.1"/>
    <property type="molecule type" value="Genomic_DNA"/>
</dbReference>
<protein>
    <submittedName>
        <fullName evidence="2">ATP-binding protein</fullName>
    </submittedName>
</protein>
<feature type="domain" description="Helicase HerA central" evidence="1">
    <location>
        <begin position="235"/>
        <end position="469"/>
    </location>
</feature>
<gene>
    <name evidence="2" type="ORF">D5R95_01770</name>
</gene>